<name>A0A4S2N060_9PEZI</name>
<dbReference type="EMBL" id="ML220115">
    <property type="protein sequence ID" value="TGZ82420.1"/>
    <property type="molecule type" value="Genomic_DNA"/>
</dbReference>
<gene>
    <name evidence="1" type="ORF">EX30DRAFT_184898</name>
</gene>
<dbReference type="AlphaFoldDB" id="A0A4S2N060"/>
<reference evidence="1 2" key="1">
    <citation type="submission" date="2019-04" db="EMBL/GenBank/DDBJ databases">
        <title>Comparative genomics and transcriptomics to analyze fruiting body development in filamentous ascomycetes.</title>
        <authorList>
            <consortium name="DOE Joint Genome Institute"/>
            <person name="Lutkenhaus R."/>
            <person name="Traeger S."/>
            <person name="Breuer J."/>
            <person name="Kuo A."/>
            <person name="Lipzen A."/>
            <person name="Pangilinan J."/>
            <person name="Dilworth D."/>
            <person name="Sandor L."/>
            <person name="Poggeler S."/>
            <person name="Barry K."/>
            <person name="Grigoriev I.V."/>
            <person name="Nowrousian M."/>
        </authorList>
    </citation>
    <scope>NUCLEOTIDE SEQUENCE [LARGE SCALE GENOMIC DNA]</scope>
    <source>
        <strain evidence="1 2">CBS 389.68</strain>
    </source>
</reference>
<accession>A0A4S2N060</accession>
<proteinExistence type="predicted"/>
<organism evidence="1 2">
    <name type="scientific">Ascodesmis nigricans</name>
    <dbReference type="NCBI Taxonomy" id="341454"/>
    <lineage>
        <taxon>Eukaryota</taxon>
        <taxon>Fungi</taxon>
        <taxon>Dikarya</taxon>
        <taxon>Ascomycota</taxon>
        <taxon>Pezizomycotina</taxon>
        <taxon>Pezizomycetes</taxon>
        <taxon>Pezizales</taxon>
        <taxon>Ascodesmidaceae</taxon>
        <taxon>Ascodesmis</taxon>
    </lineage>
</organism>
<evidence type="ECO:0000313" key="1">
    <source>
        <dbReference type="EMBL" id="TGZ82420.1"/>
    </source>
</evidence>
<sequence length="73" mass="8584">MWMWRLYCGYEGGFNFPLPESWVRSEVWWRWGGGSCERSGEIGTRQNWQRKKPWTIMMALCCAVGQEMDGCVA</sequence>
<protein>
    <submittedName>
        <fullName evidence="1">Uncharacterized protein</fullName>
    </submittedName>
</protein>
<dbReference type="InParanoid" id="A0A4S2N060"/>
<evidence type="ECO:0000313" key="2">
    <source>
        <dbReference type="Proteomes" id="UP000298138"/>
    </source>
</evidence>
<keyword evidence="2" id="KW-1185">Reference proteome</keyword>
<dbReference type="Proteomes" id="UP000298138">
    <property type="component" value="Unassembled WGS sequence"/>
</dbReference>